<sequence length="84" mass="9247">MNVSLDKGNSTVCMVENVDPNARISSKIMKDVDVCDETHAKGGMLVPLNEVVKSSTHRLEFIASDGNNLMIEEEYGNKSDCDEK</sequence>
<keyword evidence="2" id="KW-1185">Reference proteome</keyword>
<reference evidence="1 2" key="1">
    <citation type="journal article" date="2019" name="Genome Biol. Evol.">
        <title>Insights into the evolution of the New World diploid cottons (Gossypium, subgenus Houzingenia) based on genome sequencing.</title>
        <authorList>
            <person name="Grover C.E."/>
            <person name="Arick M.A. 2nd"/>
            <person name="Thrash A."/>
            <person name="Conover J.L."/>
            <person name="Sanders W.S."/>
            <person name="Peterson D.G."/>
            <person name="Frelichowski J.E."/>
            <person name="Scheffler J.A."/>
            <person name="Scheffler B.E."/>
            <person name="Wendel J.F."/>
        </authorList>
    </citation>
    <scope>NUCLEOTIDE SEQUENCE [LARGE SCALE GENOMIC DNA]</scope>
    <source>
        <strain evidence="1">185</strain>
        <tissue evidence="1">Leaf</tissue>
    </source>
</reference>
<accession>A0A7J8Y566</accession>
<protein>
    <submittedName>
        <fullName evidence="1">Uncharacterized protein</fullName>
    </submittedName>
</protein>
<dbReference type="Proteomes" id="UP000593577">
    <property type="component" value="Unassembled WGS sequence"/>
</dbReference>
<proteinExistence type="predicted"/>
<gene>
    <name evidence="1" type="ORF">Goari_004981</name>
</gene>
<name>A0A7J8Y566_GOSAI</name>
<dbReference type="EMBL" id="JABFAA010000010">
    <property type="protein sequence ID" value="MBA0694707.1"/>
    <property type="molecule type" value="Genomic_DNA"/>
</dbReference>
<organism evidence="1 2">
    <name type="scientific">Gossypium aridum</name>
    <name type="common">American cotton</name>
    <name type="synonym">Erioxylum aridum</name>
    <dbReference type="NCBI Taxonomy" id="34290"/>
    <lineage>
        <taxon>Eukaryota</taxon>
        <taxon>Viridiplantae</taxon>
        <taxon>Streptophyta</taxon>
        <taxon>Embryophyta</taxon>
        <taxon>Tracheophyta</taxon>
        <taxon>Spermatophyta</taxon>
        <taxon>Magnoliopsida</taxon>
        <taxon>eudicotyledons</taxon>
        <taxon>Gunneridae</taxon>
        <taxon>Pentapetalae</taxon>
        <taxon>rosids</taxon>
        <taxon>malvids</taxon>
        <taxon>Malvales</taxon>
        <taxon>Malvaceae</taxon>
        <taxon>Malvoideae</taxon>
        <taxon>Gossypium</taxon>
    </lineage>
</organism>
<evidence type="ECO:0000313" key="2">
    <source>
        <dbReference type="Proteomes" id="UP000593577"/>
    </source>
</evidence>
<evidence type="ECO:0000313" key="1">
    <source>
        <dbReference type="EMBL" id="MBA0694707.1"/>
    </source>
</evidence>
<dbReference type="AlphaFoldDB" id="A0A7J8Y566"/>
<comment type="caution">
    <text evidence="1">The sequence shown here is derived from an EMBL/GenBank/DDBJ whole genome shotgun (WGS) entry which is preliminary data.</text>
</comment>